<evidence type="ECO:0000313" key="3">
    <source>
        <dbReference type="Proteomes" id="UP001058003"/>
    </source>
</evidence>
<accession>A0A9Q9IJA7</accession>
<dbReference type="KEGG" id="daur:Daura_11055"/>
<name>A0A9Q9IJA7_9ACTN</name>
<keyword evidence="3" id="KW-1185">Reference proteome</keyword>
<dbReference type="InterPro" id="IPR026004">
    <property type="entry name" value="Septum_form"/>
</dbReference>
<protein>
    <submittedName>
        <fullName evidence="2">Septum formation family protein</fullName>
    </submittedName>
</protein>
<reference evidence="2" key="1">
    <citation type="submission" date="2021-04" db="EMBL/GenBank/DDBJ databases">
        <title>Dactylosporangium aurantiacum NRRL B-8018 full assembly.</title>
        <authorList>
            <person name="Hartkoorn R.C."/>
            <person name="Beaudoing E."/>
            <person name="Hot D."/>
        </authorList>
    </citation>
    <scope>NUCLEOTIDE SEQUENCE</scope>
    <source>
        <strain evidence="2">NRRL B-8018</strain>
    </source>
</reference>
<dbReference type="PROSITE" id="PS51257">
    <property type="entry name" value="PROKAR_LIPOPROTEIN"/>
    <property type="match status" value="1"/>
</dbReference>
<dbReference type="RefSeq" id="WP_162189828.1">
    <property type="nucleotide sequence ID" value="NZ_CP073767.1"/>
</dbReference>
<dbReference type="EMBL" id="CP073767">
    <property type="protein sequence ID" value="UWZ56656.1"/>
    <property type="molecule type" value="Genomic_DNA"/>
</dbReference>
<feature type="domain" description="Septum formation-related" evidence="1">
    <location>
        <begin position="57"/>
        <end position="288"/>
    </location>
</feature>
<dbReference type="Proteomes" id="UP001058003">
    <property type="component" value="Chromosome"/>
</dbReference>
<gene>
    <name evidence="2" type="ORF">Daura_11055</name>
</gene>
<organism evidence="2 3">
    <name type="scientific">Dactylosporangium aurantiacum</name>
    <dbReference type="NCBI Taxonomy" id="35754"/>
    <lineage>
        <taxon>Bacteria</taxon>
        <taxon>Bacillati</taxon>
        <taxon>Actinomycetota</taxon>
        <taxon>Actinomycetes</taxon>
        <taxon>Micromonosporales</taxon>
        <taxon>Micromonosporaceae</taxon>
        <taxon>Dactylosporangium</taxon>
    </lineage>
</organism>
<dbReference type="AlphaFoldDB" id="A0A9Q9IJA7"/>
<proteinExistence type="predicted"/>
<evidence type="ECO:0000313" key="2">
    <source>
        <dbReference type="EMBL" id="UWZ56656.1"/>
    </source>
</evidence>
<dbReference type="Pfam" id="PF13845">
    <property type="entry name" value="Septum_form"/>
    <property type="match status" value="1"/>
</dbReference>
<sequence length="311" mass="32206">MRRGIAAPDPAPARASALLAVALLVLAGCGGPAGTDGNLVDNWSALPAASYAPPPPGTCLSGAVSAFEPPAAPLPEVACAEPHTVEVVGAGTASDAPAPPAWDSDQSRAAFAECDKAAAAYLGGDWRTGRLFPVFRLPTAAVWQAGGRQYLCGIAEAADDLFAPLERTGSVRGGLGGAAQDRPLALTCVRLTGGDLDAKGFYGSVDAVKPVTCDVPHDTEFVGAWTAPAGDYPAQQRLKELAGDACYLRIAEFLGISQTQLYQRADIYTFWTGLTASQWALGDRTAHCFLNVSTKTPLRASVRGLGTKRLP</sequence>
<evidence type="ECO:0000259" key="1">
    <source>
        <dbReference type="Pfam" id="PF13845"/>
    </source>
</evidence>